<feature type="transmembrane region" description="Helical" evidence="1">
    <location>
        <begin position="15"/>
        <end position="34"/>
    </location>
</feature>
<feature type="transmembrane region" description="Helical" evidence="1">
    <location>
        <begin position="82"/>
        <end position="102"/>
    </location>
</feature>
<feature type="transmembrane region" description="Helical" evidence="1">
    <location>
        <begin position="109"/>
        <end position="128"/>
    </location>
</feature>
<feature type="transmembrane region" description="Helical" evidence="1">
    <location>
        <begin position="175"/>
        <end position="197"/>
    </location>
</feature>
<dbReference type="AlphaFoldDB" id="A0A0D1MM38"/>
<dbReference type="SUPFAM" id="SSF141868">
    <property type="entry name" value="EAL domain-like"/>
    <property type="match status" value="1"/>
</dbReference>
<feature type="transmembrane region" description="Helical" evidence="1">
    <location>
        <begin position="209"/>
        <end position="233"/>
    </location>
</feature>
<dbReference type="PATRIC" id="fig|1549858.7.peg.242"/>
<dbReference type="Pfam" id="PF03707">
    <property type="entry name" value="MHYT"/>
    <property type="match status" value="2"/>
</dbReference>
<evidence type="ECO:0000259" key="4">
    <source>
        <dbReference type="PROSITE" id="PS50924"/>
    </source>
</evidence>
<keyword evidence="1" id="KW-1133">Transmembrane helix</keyword>
<dbReference type="InterPro" id="IPR001633">
    <property type="entry name" value="EAL_dom"/>
</dbReference>
<dbReference type="EMBL" id="JXTP01000028">
    <property type="protein sequence ID" value="KIU28531.1"/>
    <property type="molecule type" value="Genomic_DNA"/>
</dbReference>
<organism evidence="5 6">
    <name type="scientific">Sphingomonas melonis</name>
    <dbReference type="NCBI Taxonomy" id="152682"/>
    <lineage>
        <taxon>Bacteria</taxon>
        <taxon>Pseudomonadati</taxon>
        <taxon>Pseudomonadota</taxon>
        <taxon>Alphaproteobacteria</taxon>
        <taxon>Sphingomonadales</taxon>
        <taxon>Sphingomonadaceae</taxon>
        <taxon>Sphingomonas</taxon>
    </lineage>
</organism>
<dbReference type="PANTHER" id="PTHR44757">
    <property type="entry name" value="DIGUANYLATE CYCLASE DGCP"/>
    <property type="match status" value="1"/>
</dbReference>
<feature type="domain" description="EAL" evidence="2">
    <location>
        <begin position="419"/>
        <end position="669"/>
    </location>
</feature>
<proteinExistence type="predicted"/>
<feature type="domain" description="GGDEF" evidence="3">
    <location>
        <begin position="278"/>
        <end position="410"/>
    </location>
</feature>
<comment type="caution">
    <text evidence="5">The sequence shown here is derived from an EMBL/GenBank/DDBJ whole genome shotgun (WGS) entry which is preliminary data.</text>
</comment>
<feature type="transmembrane region" description="Helical" evidence="1">
    <location>
        <begin position="46"/>
        <end position="70"/>
    </location>
</feature>
<dbReference type="PROSITE" id="PS50887">
    <property type="entry name" value="GGDEF"/>
    <property type="match status" value="1"/>
</dbReference>
<dbReference type="PANTHER" id="PTHR44757:SF2">
    <property type="entry name" value="BIOFILM ARCHITECTURE MAINTENANCE PROTEIN MBAA"/>
    <property type="match status" value="1"/>
</dbReference>
<evidence type="ECO:0000259" key="3">
    <source>
        <dbReference type="PROSITE" id="PS50887"/>
    </source>
</evidence>
<dbReference type="Pfam" id="PF00563">
    <property type="entry name" value="EAL"/>
    <property type="match status" value="1"/>
</dbReference>
<keyword evidence="1" id="KW-0472">Membrane</keyword>
<evidence type="ECO:0000313" key="6">
    <source>
        <dbReference type="Proteomes" id="UP000033203"/>
    </source>
</evidence>
<protein>
    <submittedName>
        <fullName evidence="5">Diguanylate cyclase</fullName>
    </submittedName>
</protein>
<dbReference type="CDD" id="cd01948">
    <property type="entry name" value="EAL"/>
    <property type="match status" value="1"/>
</dbReference>
<accession>A0A0D1MM38</accession>
<feature type="transmembrane region" description="Helical" evidence="1">
    <location>
        <begin position="140"/>
        <end position="163"/>
    </location>
</feature>
<dbReference type="CDD" id="cd01949">
    <property type="entry name" value="GGDEF"/>
    <property type="match status" value="1"/>
</dbReference>
<dbReference type="InterPro" id="IPR000160">
    <property type="entry name" value="GGDEF_dom"/>
</dbReference>
<dbReference type="SMART" id="SM00052">
    <property type="entry name" value="EAL"/>
    <property type="match status" value="1"/>
</dbReference>
<feature type="domain" description="MHYT" evidence="4">
    <location>
        <begin position="11"/>
        <end position="196"/>
    </location>
</feature>
<dbReference type="PROSITE" id="PS50883">
    <property type="entry name" value="EAL"/>
    <property type="match status" value="1"/>
</dbReference>
<gene>
    <name evidence="5" type="ORF">SR41_07185</name>
</gene>
<dbReference type="PROSITE" id="PS50924">
    <property type="entry name" value="MHYT"/>
    <property type="match status" value="1"/>
</dbReference>
<dbReference type="InterPro" id="IPR043128">
    <property type="entry name" value="Rev_trsase/Diguanyl_cyclase"/>
</dbReference>
<evidence type="ECO:0000259" key="2">
    <source>
        <dbReference type="PROSITE" id="PS50883"/>
    </source>
</evidence>
<dbReference type="Proteomes" id="UP000033203">
    <property type="component" value="Unassembled WGS sequence"/>
</dbReference>
<dbReference type="InterPro" id="IPR052155">
    <property type="entry name" value="Biofilm_reg_signaling"/>
</dbReference>
<evidence type="ECO:0000256" key="1">
    <source>
        <dbReference type="PROSITE-ProRule" id="PRU00244"/>
    </source>
</evidence>
<dbReference type="SUPFAM" id="SSF55073">
    <property type="entry name" value="Nucleotide cyclase"/>
    <property type="match status" value="1"/>
</dbReference>
<dbReference type="SMART" id="SM00267">
    <property type="entry name" value="GGDEF"/>
    <property type="match status" value="1"/>
</dbReference>
<sequence>MTDIALCFAQHDVHLVLLAALVCLIGSAASVQLFHCIRSADGYSRLGWVMLTAVATGTMVWATHFVAMMAYRTSAPVVLDPIQTLGSLLVAIGIAAPGLALAASARRGAGVLGGGVIGAAIALMHYLGMSAYHVDGIVTWTWPVVAVSILLSVGLSAAAFARARQAGRAGALRTMGPLALGVVTLHFSGMAAMHITVIRLGDGLSPSTMNALAVATAVASLIIVGCAAISALIDGHTKGESYRRLRRMAMYDGLTDLPNRMSFNEELERRFNRKGGHLCMAVVMMDLSRFKVVNDTYGHLAGDQLLMALAARMTATLGPNECISRLGGDEFAAVISYDLAEELTDFLDRLRAVFDAPFVFDRFTASIGTNIGVALAVHDGWDADALLAKADLAMYRAKSIHSSEPCFYDAQMDDAVRARRELVVDLRRALDRGAFELHFQVQASTETGEIKGYEALVRWNHPVRGMVPPAEFIPLAEESGEVVPLSIWILRQACFEAALWPNRYPVSVNLSPKHLSDPRLVMTVRSALEDSGLAPNRLVLELTESAIIHDRRFALEQLHALKAMGVSIVLDDFGVGYSSIDVLRSFPFDCIKLDASFVAELEYDDQAISILRSVTALGGLLRMPVLAEGIERPAQLAIVAREGCASVQGFLVGRPSRTLSDPHEVRRTMAIGAGPVVVDFRQQAATPTAA</sequence>
<dbReference type="InterPro" id="IPR005330">
    <property type="entry name" value="MHYT_dom"/>
</dbReference>
<evidence type="ECO:0000313" key="5">
    <source>
        <dbReference type="EMBL" id="KIU28531.1"/>
    </source>
</evidence>
<dbReference type="Gene3D" id="3.20.20.450">
    <property type="entry name" value="EAL domain"/>
    <property type="match status" value="1"/>
</dbReference>
<dbReference type="InterPro" id="IPR029787">
    <property type="entry name" value="Nucleotide_cyclase"/>
</dbReference>
<dbReference type="NCBIfam" id="TIGR00254">
    <property type="entry name" value="GGDEF"/>
    <property type="match status" value="1"/>
</dbReference>
<dbReference type="GO" id="GO:0016020">
    <property type="term" value="C:membrane"/>
    <property type="evidence" value="ECO:0007669"/>
    <property type="project" value="UniProtKB-UniRule"/>
</dbReference>
<keyword evidence="1" id="KW-0812">Transmembrane</keyword>
<name>A0A0D1MM38_9SPHN</name>
<dbReference type="Gene3D" id="3.30.70.270">
    <property type="match status" value="1"/>
</dbReference>
<dbReference type="Pfam" id="PF00990">
    <property type="entry name" value="GGDEF"/>
    <property type="match status" value="1"/>
</dbReference>
<dbReference type="InterPro" id="IPR035919">
    <property type="entry name" value="EAL_sf"/>
</dbReference>
<reference evidence="5 6" key="1">
    <citation type="submission" date="2015-01" db="EMBL/GenBank/DDBJ databases">
        <title>Genome of Sphingomonas taxi strain 30a.</title>
        <authorList>
            <person name="Eevers N."/>
            <person name="Van Hamme J."/>
            <person name="Bottos E."/>
            <person name="Weyens N."/>
            <person name="Vangronsveld J."/>
        </authorList>
    </citation>
    <scope>NUCLEOTIDE SEQUENCE [LARGE SCALE GENOMIC DNA]</scope>
    <source>
        <strain evidence="5 6">30a</strain>
    </source>
</reference>